<dbReference type="GO" id="GO:0032259">
    <property type="term" value="P:methylation"/>
    <property type="evidence" value="ECO:0007669"/>
    <property type="project" value="UniProtKB-KW"/>
</dbReference>
<dbReference type="SUPFAM" id="SSF53335">
    <property type="entry name" value="S-adenosyl-L-methionine-dependent methyltransferases"/>
    <property type="match status" value="1"/>
</dbReference>
<dbReference type="Gene3D" id="3.40.50.150">
    <property type="entry name" value="Vaccinia Virus protein VP39"/>
    <property type="match status" value="1"/>
</dbReference>
<dbReference type="InterPro" id="IPR029063">
    <property type="entry name" value="SAM-dependent_MTases_sf"/>
</dbReference>
<evidence type="ECO:0000256" key="5">
    <source>
        <dbReference type="ARBA" id="ARBA00023098"/>
    </source>
</evidence>
<dbReference type="GO" id="GO:0008168">
    <property type="term" value="F:methyltransferase activity"/>
    <property type="evidence" value="ECO:0007669"/>
    <property type="project" value="UniProtKB-KW"/>
</dbReference>
<evidence type="ECO:0000256" key="2">
    <source>
        <dbReference type="ARBA" id="ARBA00022603"/>
    </source>
</evidence>
<dbReference type="Proteomes" id="UP000321479">
    <property type="component" value="Chromosome"/>
</dbReference>
<evidence type="ECO:0000256" key="3">
    <source>
        <dbReference type="ARBA" id="ARBA00022679"/>
    </source>
</evidence>
<dbReference type="PANTHER" id="PTHR43667">
    <property type="entry name" value="CYCLOPROPANE-FATTY-ACYL-PHOSPHOLIPID SYNTHASE"/>
    <property type="match status" value="1"/>
</dbReference>
<protein>
    <submittedName>
        <fullName evidence="7">Class I SAM-dependent methyltransferase</fullName>
    </submittedName>
</protein>
<evidence type="ECO:0000313" key="8">
    <source>
        <dbReference type="Proteomes" id="UP000321479"/>
    </source>
</evidence>
<name>A0A5B8USB0_9SPHI</name>
<dbReference type="CDD" id="cd02440">
    <property type="entry name" value="AdoMet_MTases"/>
    <property type="match status" value="1"/>
</dbReference>
<reference evidence="7 8" key="1">
    <citation type="journal article" date="2017" name="Curr. Microbiol.">
        <title>Mucilaginibacter ginsenosidivorans sp. nov., Isolated from Soil of Ginseng Field.</title>
        <authorList>
            <person name="Kim M.M."/>
            <person name="Siddiqi M.Z."/>
            <person name="Im W.T."/>
        </authorList>
    </citation>
    <scope>NUCLEOTIDE SEQUENCE [LARGE SCALE GENOMIC DNA]</scope>
    <source>
        <strain evidence="7 8">Gsoil 3017</strain>
    </source>
</reference>
<keyword evidence="8" id="KW-1185">Reference proteome</keyword>
<keyword evidence="4" id="KW-0949">S-adenosyl-L-methionine</keyword>
<dbReference type="AlphaFoldDB" id="A0A5B8USB0"/>
<dbReference type="InterPro" id="IPR003333">
    <property type="entry name" value="CMAS"/>
</dbReference>
<dbReference type="KEGG" id="mgin:FRZ54_01530"/>
<keyword evidence="5" id="KW-0443">Lipid metabolism</keyword>
<evidence type="ECO:0000313" key="7">
    <source>
        <dbReference type="EMBL" id="QEC61316.1"/>
    </source>
</evidence>
<evidence type="ECO:0000256" key="4">
    <source>
        <dbReference type="ARBA" id="ARBA00022691"/>
    </source>
</evidence>
<keyword evidence="2 7" id="KW-0489">Methyltransferase</keyword>
<evidence type="ECO:0000256" key="6">
    <source>
        <dbReference type="PIRSR" id="PIRSR003085-1"/>
    </source>
</evidence>
<dbReference type="PANTHER" id="PTHR43667:SF2">
    <property type="entry name" value="FATTY ACID C-METHYL TRANSFERASE"/>
    <property type="match status" value="1"/>
</dbReference>
<organism evidence="7 8">
    <name type="scientific">Mucilaginibacter ginsenosidivorans</name>
    <dbReference type="NCBI Taxonomy" id="398053"/>
    <lineage>
        <taxon>Bacteria</taxon>
        <taxon>Pseudomonadati</taxon>
        <taxon>Bacteroidota</taxon>
        <taxon>Sphingobacteriia</taxon>
        <taxon>Sphingobacteriales</taxon>
        <taxon>Sphingobacteriaceae</taxon>
        <taxon>Mucilaginibacter</taxon>
    </lineage>
</organism>
<proteinExistence type="inferred from homology"/>
<dbReference type="OrthoDB" id="9782855at2"/>
<comment type="similarity">
    <text evidence="1">Belongs to the CFA/CMAS family.</text>
</comment>
<sequence length="412" mass="46931">MPNTLTLTKRYSLYQDIILKIMSRMDKGRMHLTLPDGGRIELGSGEGNVSANVTINSHEFFRQVILYGDIGFGEAYVDGLWDTDNITNVIKWFLLNVENNPVVSGNKTQAVMLNILKWFNKLSHLKRANSISGSQKNISEHYDLNNDFFASFLDPTMTYSSAYFSRDGMSLQEAQLAKYDRLCRQLHLKPTDHVLEIGSGWGGNAIYMARNYGCKVTSLTISAEQLKLARERVEEAGLSDKVSIQMKDYRVMEGQFDKIVSVEMLEAVGHKYLDIYFKKCHDLLKKNGILALQVITSPDSRYDSLRKGVDWIQKHIFPGSLLPSVAAINGAINRTGDLTMVDLKDLGLHYAQTLKLWFDQFNTNLPTIKTLGFDDAFIRKWNYYFCYCEAAFATRNINVMQLVYSRPNNVTR</sequence>
<dbReference type="Pfam" id="PF02353">
    <property type="entry name" value="CMAS"/>
    <property type="match status" value="1"/>
</dbReference>
<gene>
    <name evidence="7" type="ORF">FRZ54_01530</name>
</gene>
<dbReference type="InterPro" id="IPR050723">
    <property type="entry name" value="CFA/CMAS"/>
</dbReference>
<dbReference type="GO" id="GO:0008610">
    <property type="term" value="P:lipid biosynthetic process"/>
    <property type="evidence" value="ECO:0007669"/>
    <property type="project" value="InterPro"/>
</dbReference>
<dbReference type="RefSeq" id="WP_147029894.1">
    <property type="nucleotide sequence ID" value="NZ_CP042436.1"/>
</dbReference>
<evidence type="ECO:0000256" key="1">
    <source>
        <dbReference type="ARBA" id="ARBA00010815"/>
    </source>
</evidence>
<feature type="active site" evidence="6">
    <location>
        <position position="388"/>
    </location>
</feature>
<accession>A0A5B8USB0</accession>
<keyword evidence="3 7" id="KW-0808">Transferase</keyword>
<dbReference type="PIRSF" id="PIRSF003085">
    <property type="entry name" value="CMAS"/>
    <property type="match status" value="1"/>
</dbReference>
<dbReference type="EMBL" id="CP042436">
    <property type="protein sequence ID" value="QEC61316.1"/>
    <property type="molecule type" value="Genomic_DNA"/>
</dbReference>